<dbReference type="RefSeq" id="WP_258393379.1">
    <property type="nucleotide sequence ID" value="NZ_AP019769.1"/>
</dbReference>
<gene>
    <name evidence="1" type="ORF">MJ1_0168</name>
</gene>
<dbReference type="EMBL" id="AP019769">
    <property type="protein sequence ID" value="BBL45341.1"/>
    <property type="molecule type" value="Genomic_DNA"/>
</dbReference>
<sequence length="127" mass="14808">MGSYSKDELKIYIDIDVVKGKELNELLEYILNSYKPLDEVNKSLFNQFNKYKGSVDYIVENINRLEVTAGIYKLECSKLFRDHSLDYYKCYFKVSGGKTLDSKWIKAGSLSSLLETYIKELKSIYNQ</sequence>
<accession>A0A915WRY8</accession>
<evidence type="ECO:0000313" key="1">
    <source>
        <dbReference type="EMBL" id="BBL45341.1"/>
    </source>
</evidence>
<dbReference type="KEGG" id="naer:MJ1_0168"/>
<keyword evidence="2" id="KW-1185">Reference proteome</keyword>
<dbReference type="AlphaFoldDB" id="A0A915WRY8"/>
<dbReference type="GeneID" id="74568119"/>
<dbReference type="Proteomes" id="UP001055553">
    <property type="component" value="Chromosome"/>
</dbReference>
<reference evidence="2" key="1">
    <citation type="journal article" date="2022" name="Int. J. Syst. Evol. Microbiol.">
        <title>Nanobdella aerobiophila gen. nov., sp. nov., a thermoacidophilic, obligate ectosymbiotic archaeon, and proposal of Nanobdellaceae fam. nov., Nanobdellales ord. nov. and Nanobdellia class. nov.</title>
        <authorList>
            <person name="Kato S."/>
            <person name="Ogasawara A."/>
            <person name="Itoh T."/>
            <person name="Sakai H.D."/>
            <person name="Shimizu M."/>
            <person name="Yuki M."/>
            <person name="Kaneko M."/>
            <person name="Takashina T."/>
            <person name="Ohkuma M."/>
        </authorList>
    </citation>
    <scope>NUCLEOTIDE SEQUENCE [LARGE SCALE GENOMIC DNA]</scope>
    <source>
        <strain evidence="2">MJ1</strain>
    </source>
</reference>
<evidence type="ECO:0000313" key="2">
    <source>
        <dbReference type="Proteomes" id="UP001055553"/>
    </source>
</evidence>
<protein>
    <submittedName>
        <fullName evidence="1">Uncharacterized protein</fullName>
    </submittedName>
</protein>
<name>A0A915WRY8_9ARCH</name>
<organism evidence="1 2">
    <name type="scientific">Nanobdella aerobiophila</name>
    <dbReference type="NCBI Taxonomy" id="2586965"/>
    <lineage>
        <taxon>Archaea</taxon>
        <taxon>Nanobdellota</taxon>
        <taxon>Nanobdellia</taxon>
        <taxon>Nanobdellales</taxon>
        <taxon>Nanobdellaceae</taxon>
        <taxon>Nanobdella</taxon>
    </lineage>
</organism>
<proteinExistence type="predicted"/>